<keyword evidence="7" id="KW-1185">Reference proteome</keyword>
<accession>A0ABS5V590</accession>
<dbReference type="PANTHER" id="PTHR43095">
    <property type="entry name" value="SUGAR KINASE"/>
    <property type="match status" value="1"/>
</dbReference>
<sequence length="520" mass="56294">MSKAAYFLALDYGTQSTRALVFDCAGSLIARAAIPNRHCREGEGEGASVQSGDYCFNQLVFACQKLFAEHPLLAAQICAVTLTTQRASTVLMDESGKALSDIFFWSERRLAKALEPMDWWYRLGFSLIGMGERIAYLRRAANINLIRELMPGAVDKAPKIGLLSGYLNARLGGRLIDSVASQVAYLPFDYRRLEFANARSWRWQALGCRPSQMVSLCKATDICGELSPGFAALTGLATGLPLVAGGADKACEAFASGAGDDGVLSLSLGSAATVSLGLADYLEVFRYLPAFPSLQQGQYLAEIQLERGFWLLSWALEQFGTADVEAAKQLGISPEAYVMQSITKVPPGADGLMLCPYWAQGVIYPGPEARGIIAGFSPEHSRAHLYRALVEGILLTLARGAAALIKKAGKTSGQIKVLRVSGGGSESDVVMQLAADIFNLPAERLSEREASSLGAAMCAAVAMGEYESLPQARQNMAKSGRRFEPQPEQAQYYRALSRRHAKLYPALKTLFKDRVMRPSN</sequence>
<dbReference type="InterPro" id="IPR018485">
    <property type="entry name" value="FGGY_C"/>
</dbReference>
<comment type="similarity">
    <text evidence="1">Belongs to the FGGY kinase family.</text>
</comment>
<comment type="caution">
    <text evidence="6">The sequence shown here is derived from an EMBL/GenBank/DDBJ whole genome shotgun (WGS) entry which is preliminary data.</text>
</comment>
<evidence type="ECO:0000256" key="2">
    <source>
        <dbReference type="ARBA" id="ARBA00022679"/>
    </source>
</evidence>
<dbReference type="Proteomes" id="UP001195903">
    <property type="component" value="Unassembled WGS sequence"/>
</dbReference>
<feature type="domain" description="Carbohydrate kinase FGGY N-terminal" evidence="4">
    <location>
        <begin position="6"/>
        <end position="254"/>
    </location>
</feature>
<proteinExistence type="inferred from homology"/>
<keyword evidence="2" id="KW-0808">Transferase</keyword>
<dbReference type="RefSeq" id="WP_214507817.1">
    <property type="nucleotide sequence ID" value="NZ_JAHEPS010000005.1"/>
</dbReference>
<dbReference type="InterPro" id="IPR043129">
    <property type="entry name" value="ATPase_NBD"/>
</dbReference>
<feature type="domain" description="Carbohydrate kinase FGGY C-terminal" evidence="5">
    <location>
        <begin position="311"/>
        <end position="463"/>
    </location>
</feature>
<gene>
    <name evidence="6" type="ORF">KJI95_13975</name>
</gene>
<reference evidence="6 7" key="1">
    <citation type="submission" date="2021-05" db="EMBL/GenBank/DDBJ databases">
        <title>Shewanella sp. JM162201.</title>
        <authorList>
            <person name="Xu S."/>
            <person name="Li A."/>
        </authorList>
    </citation>
    <scope>NUCLEOTIDE SEQUENCE [LARGE SCALE GENOMIC DNA]</scope>
    <source>
        <strain evidence="6 7">JM162201</strain>
    </source>
</reference>
<protein>
    <submittedName>
        <fullName evidence="6">FGGY-family carbohydrate kinase</fullName>
    </submittedName>
</protein>
<keyword evidence="3 6" id="KW-0418">Kinase</keyword>
<dbReference type="GO" id="GO:0016301">
    <property type="term" value="F:kinase activity"/>
    <property type="evidence" value="ECO:0007669"/>
    <property type="project" value="UniProtKB-KW"/>
</dbReference>
<dbReference type="CDD" id="cd07779">
    <property type="entry name" value="ASKHA_NBD_FGGY_YgcE-like"/>
    <property type="match status" value="1"/>
</dbReference>
<dbReference type="InterPro" id="IPR018484">
    <property type="entry name" value="FGGY_N"/>
</dbReference>
<name>A0ABS5V590_9GAMM</name>
<dbReference type="PIRSF" id="PIRSF000538">
    <property type="entry name" value="GlpK"/>
    <property type="match status" value="1"/>
</dbReference>
<dbReference type="Pfam" id="PF02782">
    <property type="entry name" value="FGGY_C"/>
    <property type="match status" value="1"/>
</dbReference>
<evidence type="ECO:0000259" key="4">
    <source>
        <dbReference type="Pfam" id="PF00370"/>
    </source>
</evidence>
<dbReference type="PANTHER" id="PTHR43095:SF5">
    <property type="entry name" value="XYLULOSE KINASE"/>
    <property type="match status" value="1"/>
</dbReference>
<dbReference type="SUPFAM" id="SSF53067">
    <property type="entry name" value="Actin-like ATPase domain"/>
    <property type="match status" value="2"/>
</dbReference>
<dbReference type="InterPro" id="IPR050406">
    <property type="entry name" value="FGGY_Carb_Kinase"/>
</dbReference>
<dbReference type="Gene3D" id="3.30.420.40">
    <property type="match status" value="2"/>
</dbReference>
<organism evidence="6 7">
    <name type="scientific">Shewanella jiangmenensis</name>
    <dbReference type="NCBI Taxonomy" id="2837387"/>
    <lineage>
        <taxon>Bacteria</taxon>
        <taxon>Pseudomonadati</taxon>
        <taxon>Pseudomonadota</taxon>
        <taxon>Gammaproteobacteria</taxon>
        <taxon>Alteromonadales</taxon>
        <taxon>Shewanellaceae</taxon>
        <taxon>Shewanella</taxon>
    </lineage>
</organism>
<evidence type="ECO:0000256" key="3">
    <source>
        <dbReference type="ARBA" id="ARBA00022777"/>
    </source>
</evidence>
<evidence type="ECO:0000313" key="6">
    <source>
        <dbReference type="EMBL" id="MBT1445626.1"/>
    </source>
</evidence>
<dbReference type="InterPro" id="IPR000577">
    <property type="entry name" value="Carb_kinase_FGGY"/>
</dbReference>
<evidence type="ECO:0000313" key="7">
    <source>
        <dbReference type="Proteomes" id="UP001195903"/>
    </source>
</evidence>
<evidence type="ECO:0000256" key="1">
    <source>
        <dbReference type="ARBA" id="ARBA00009156"/>
    </source>
</evidence>
<evidence type="ECO:0000259" key="5">
    <source>
        <dbReference type="Pfam" id="PF02782"/>
    </source>
</evidence>
<dbReference type="Pfam" id="PF00370">
    <property type="entry name" value="FGGY_N"/>
    <property type="match status" value="1"/>
</dbReference>
<dbReference type="EMBL" id="JAHEPS010000005">
    <property type="protein sequence ID" value="MBT1445626.1"/>
    <property type="molecule type" value="Genomic_DNA"/>
</dbReference>